<dbReference type="AlphaFoldDB" id="A0AA38HPA3"/>
<reference evidence="6" key="1">
    <citation type="journal article" date="2023" name="G3 (Bethesda)">
        <title>Whole genome assemblies of Zophobas morio and Tenebrio molitor.</title>
        <authorList>
            <person name="Kaur S."/>
            <person name="Stinson S.A."/>
            <person name="diCenzo G.C."/>
        </authorList>
    </citation>
    <scope>NUCLEOTIDE SEQUENCE</scope>
    <source>
        <strain evidence="6">QUZm001</strain>
    </source>
</reference>
<evidence type="ECO:0000256" key="1">
    <source>
        <dbReference type="ARBA" id="ARBA00009689"/>
    </source>
</evidence>
<feature type="region of interest" description="Disordered" evidence="4">
    <location>
        <begin position="986"/>
        <end position="1025"/>
    </location>
</feature>
<evidence type="ECO:0000256" key="4">
    <source>
        <dbReference type="SAM" id="MobiDB-lite"/>
    </source>
</evidence>
<dbReference type="Pfam" id="PF15914">
    <property type="entry name" value="FAM193_C"/>
    <property type="match status" value="1"/>
</dbReference>
<feature type="domain" description="FAM193 C-terminal" evidence="5">
    <location>
        <begin position="1175"/>
        <end position="1228"/>
    </location>
</feature>
<proteinExistence type="inferred from homology"/>
<comment type="caution">
    <text evidence="6">The sequence shown here is derived from an EMBL/GenBank/DDBJ whole genome shotgun (WGS) entry which is preliminary data.</text>
</comment>
<feature type="region of interest" description="Disordered" evidence="4">
    <location>
        <begin position="637"/>
        <end position="685"/>
    </location>
</feature>
<feature type="compositionally biased region" description="Basic residues" evidence="4">
    <location>
        <begin position="998"/>
        <end position="1007"/>
    </location>
</feature>
<keyword evidence="7" id="KW-1185">Reference proteome</keyword>
<keyword evidence="2" id="KW-0597">Phosphoprotein</keyword>
<dbReference type="Proteomes" id="UP001168821">
    <property type="component" value="Unassembled WGS sequence"/>
</dbReference>
<feature type="region of interest" description="Disordered" evidence="4">
    <location>
        <begin position="856"/>
        <end position="927"/>
    </location>
</feature>
<evidence type="ECO:0000313" key="6">
    <source>
        <dbReference type="EMBL" id="KAJ3640127.1"/>
    </source>
</evidence>
<evidence type="ECO:0000256" key="2">
    <source>
        <dbReference type="ARBA" id="ARBA00022553"/>
    </source>
</evidence>
<gene>
    <name evidence="6" type="ORF">Zmor_003443</name>
</gene>
<accession>A0AA38HPA3</accession>
<dbReference type="InterPro" id="IPR029717">
    <property type="entry name" value="FAM193"/>
</dbReference>
<feature type="region of interest" description="Disordered" evidence="4">
    <location>
        <begin position="546"/>
        <end position="570"/>
    </location>
</feature>
<evidence type="ECO:0000313" key="7">
    <source>
        <dbReference type="Proteomes" id="UP001168821"/>
    </source>
</evidence>
<sequence>MSNLSSLELLMLKQTCRFFAYKFEMGSNQSPPDASNIYSLEFLKALYDRPKENIHKIIRSSLASNEIENGETEGTNENEDKFTLKQKKILLEFFKNVVDMKSQPAKQWTDLQHYLCFVYRYCMTTDPDPEQEILSPYFIADMRSIVCSLMEEDQVQLCLRLFSLVREYTIFAQKQHQKIADMEASIESLFYYYEAFLSATKNICKIFPELEKLLINTYKLGWLDFNTSIFMYYFYETSYVQTVVAEFEQVKDNVSIKAAGIYTVLTELHKLWRSQMLGINTVIASKLGAKFKGLDNKMMSSHKRVLSKNFWIDRSADEKALQDMRLFDCQLFTLVGNRNLTMPDATLDDSGQCICEDCLIIKYTSILENSQNKISSECMKVSCRFCRQQVDLDHFQQHVNGRALAELEGCKNLSKIISENMEIVTLGMTNPKNSRKNNGDSQGSIIHDQNTLKRHESSNGEISKDPNPKLANEPPVFKNDLDDIDVTRFSFPDVEVTKMSGKTFCNFLKYRNFLPRSEKDKENRCDRSVKGTKEPVAGHNAVKQVAPKSDEKGNDVVKNSKSVGTNTSNKSSGMTFPCGHSCKLEEELKSEFKKAYQDTCDHHKESKKCDCTFCEVFGTTTSHVHKANETRNRLRIRLNQRNENGNGVPKKSQTISKTNKPESPAAAKHNHSEVNTPTNEDANPLMNDIHGLLNYIEGNTNVDKFALAEKKAAKKARQRHKKEQERLRIEEEERKKIEEEKRKAEERLRNEELARQLAEKAAKNTKKENKKKKQKGKIQETPELLEETIPAMVTIKRVVENENALPTVTITLKGSTPDQDKLLYTLVNGHDGNNAQLNDKKNKKNKEPVTKTVNLEVNAATNQKKKKNKTDKSNQQSNVITKELRVTLAVDPAAATEKKNKQVKQGETKINKKPDNNNKKEKSKEADINIPMLKLPPGITITKVDGPMTDRNYKAANIESPPYNSNIPVSKSGVIVVDTEKLIKQSSVTTNGTTNPSKKSRRKRNKKQKELQTNPSPVPSKPSMVTLKNPIFQNMQHVRQEPEMMPDLNNGQCQQAAIFKNENGMVTIRSSRLQQSLNSGSPIPTLLPDLKPVLGPEVPTGYMSSSNFSEFSRISSFNAQEILSGLPGIEITKVDKNATKNDLDNKKSCHTAEVSIIPANNSDKFNFDKDDLHYDNVFTPKDILEDDMDADERELEAFKRFCQQSVPPKRKEKVAHLNVKDIVLKKKNDKVSA</sequence>
<feature type="compositionally biased region" description="Basic and acidic residues" evidence="4">
    <location>
        <begin position="896"/>
        <end position="927"/>
    </location>
</feature>
<organism evidence="6 7">
    <name type="scientific">Zophobas morio</name>
    <dbReference type="NCBI Taxonomy" id="2755281"/>
    <lineage>
        <taxon>Eukaryota</taxon>
        <taxon>Metazoa</taxon>
        <taxon>Ecdysozoa</taxon>
        <taxon>Arthropoda</taxon>
        <taxon>Hexapoda</taxon>
        <taxon>Insecta</taxon>
        <taxon>Pterygota</taxon>
        <taxon>Neoptera</taxon>
        <taxon>Endopterygota</taxon>
        <taxon>Coleoptera</taxon>
        <taxon>Polyphaga</taxon>
        <taxon>Cucujiformia</taxon>
        <taxon>Tenebrionidae</taxon>
        <taxon>Zophobas</taxon>
    </lineage>
</organism>
<evidence type="ECO:0000256" key="3">
    <source>
        <dbReference type="ARBA" id="ARBA00023054"/>
    </source>
</evidence>
<keyword evidence="3" id="KW-0175">Coiled coil</keyword>
<dbReference type="PANTHER" id="PTHR15109:SF4">
    <property type="entry name" value="FAM193 C-TERMINAL DOMAIN-CONTAINING PROTEIN"/>
    <property type="match status" value="1"/>
</dbReference>
<evidence type="ECO:0000259" key="5">
    <source>
        <dbReference type="Pfam" id="PF15914"/>
    </source>
</evidence>
<name>A0AA38HPA3_9CUCU</name>
<dbReference type="EMBL" id="JALNTZ010000010">
    <property type="protein sequence ID" value="KAJ3640127.1"/>
    <property type="molecule type" value="Genomic_DNA"/>
</dbReference>
<comment type="similarity">
    <text evidence="1">Belongs to the FAM193 family.</text>
</comment>
<dbReference type="InterPro" id="IPR031802">
    <property type="entry name" value="FAM193_C"/>
</dbReference>
<dbReference type="PANTHER" id="PTHR15109">
    <property type="entry name" value="AGAP004327-PA"/>
    <property type="match status" value="1"/>
</dbReference>
<feature type="compositionally biased region" description="Polar residues" evidence="4">
    <location>
        <begin position="557"/>
        <end position="570"/>
    </location>
</feature>
<feature type="compositionally biased region" description="Polar residues" evidence="4">
    <location>
        <begin position="439"/>
        <end position="449"/>
    </location>
</feature>
<feature type="compositionally biased region" description="Basic and acidic residues" evidence="4">
    <location>
        <begin position="450"/>
        <end position="467"/>
    </location>
</feature>
<protein>
    <recommendedName>
        <fullName evidence="5">FAM193 C-terminal domain-containing protein</fullName>
    </recommendedName>
</protein>
<feature type="compositionally biased region" description="Polar residues" evidence="4">
    <location>
        <begin position="986"/>
        <end position="996"/>
    </location>
</feature>
<feature type="region of interest" description="Disordered" evidence="4">
    <location>
        <begin position="429"/>
        <end position="476"/>
    </location>
</feature>
<feature type="region of interest" description="Disordered" evidence="4">
    <location>
        <begin position="759"/>
        <end position="781"/>
    </location>
</feature>